<evidence type="ECO:0000256" key="2">
    <source>
        <dbReference type="ARBA" id="ARBA00022989"/>
    </source>
</evidence>
<feature type="transmembrane region" description="Helical" evidence="5">
    <location>
        <begin position="214"/>
        <end position="237"/>
    </location>
</feature>
<feature type="region of interest" description="Disordered" evidence="4">
    <location>
        <begin position="506"/>
        <end position="566"/>
    </location>
</feature>
<dbReference type="Gene3D" id="1.20.1250.20">
    <property type="entry name" value="MFS general substrate transporter like domains"/>
    <property type="match status" value="1"/>
</dbReference>
<dbReference type="FunFam" id="1.20.1250.20:FF:000314">
    <property type="entry name" value="Transporter, MFS superfamily"/>
    <property type="match status" value="1"/>
</dbReference>
<dbReference type="InterPro" id="IPR011701">
    <property type="entry name" value="MFS"/>
</dbReference>
<protein>
    <submittedName>
        <fullName evidence="7">Transporter, major facilitator family protein</fullName>
    </submittedName>
</protein>
<keyword evidence="1 5" id="KW-0812">Transmembrane</keyword>
<reference evidence="8" key="1">
    <citation type="submission" date="2010-03" db="EMBL/GenBank/DDBJ databases">
        <title>Complete sequence of Mobiluncus curtisii ATCC 43063.</title>
        <authorList>
            <person name="Muzny D."/>
            <person name="Qin X."/>
            <person name="Deng J."/>
            <person name="Jiang H."/>
            <person name="Liu Y."/>
            <person name="Qu J."/>
            <person name="Song X.-Z."/>
            <person name="Zhang L."/>
            <person name="Thornton R."/>
            <person name="Coyle M."/>
            <person name="Francisco L."/>
            <person name="Jackson L."/>
            <person name="Javaid M."/>
            <person name="Korchina V."/>
            <person name="Kovar C."/>
            <person name="Mata R."/>
            <person name="Mathew T."/>
            <person name="Ngo R."/>
            <person name="Nguyen L."/>
            <person name="Nguyen N."/>
            <person name="Okwuonu G."/>
            <person name="Ongeri F."/>
            <person name="Pham C."/>
            <person name="Simmons D."/>
            <person name="Wilczek-Boney K."/>
            <person name="Hale W."/>
            <person name="Jakkamsetti A."/>
            <person name="Pham P."/>
            <person name="Ruth R."/>
            <person name="San Lucas F."/>
            <person name="Warren J."/>
            <person name="Zhang J."/>
            <person name="Zhao Z."/>
            <person name="Zhou C."/>
            <person name="Zhu D."/>
            <person name="Lee S."/>
            <person name="Bess C."/>
            <person name="Blankenburg K."/>
            <person name="Forbes L."/>
            <person name="Fu Q."/>
            <person name="Gubbala S."/>
            <person name="Hirani K."/>
            <person name="Jayaseelan J.C."/>
            <person name="Lara F."/>
            <person name="Munidasa M."/>
            <person name="Palculict T."/>
            <person name="Patil S."/>
            <person name="Pu L.-L."/>
            <person name="Saada N."/>
            <person name="Tang L."/>
            <person name="Weissenberger G."/>
            <person name="Zhu Y."/>
            <person name="Hemphill L."/>
            <person name="Shang Y."/>
            <person name="Youmans B."/>
            <person name="Ayvaz T."/>
            <person name="Ross M."/>
            <person name="Santibanez J."/>
            <person name="Aqrawi P."/>
            <person name="Gross S."/>
            <person name="Joshi V."/>
            <person name="Fowler G."/>
            <person name="Nazareth L."/>
            <person name="Reid J."/>
            <person name="Worley K."/>
            <person name="Petrosino J."/>
            <person name="Highlander S."/>
            <person name="Gibbs R."/>
            <person name="Gibbs R."/>
        </authorList>
    </citation>
    <scope>NUCLEOTIDE SEQUENCE [LARGE SCALE GENOMIC DNA]</scope>
    <source>
        <strain evidence="8">ATCC 43553</strain>
    </source>
</reference>
<dbReference type="AlphaFoldDB" id="D4XHZ1"/>
<keyword evidence="2 5" id="KW-1133">Transmembrane helix</keyword>
<feature type="transmembrane region" description="Helical" evidence="5">
    <location>
        <begin position="368"/>
        <end position="385"/>
    </location>
</feature>
<feature type="transmembrane region" description="Helical" evidence="5">
    <location>
        <begin position="304"/>
        <end position="327"/>
    </location>
</feature>
<name>D4XHZ1_9BURK</name>
<dbReference type="SUPFAM" id="SSF103473">
    <property type="entry name" value="MFS general substrate transporter"/>
    <property type="match status" value="1"/>
</dbReference>
<feature type="transmembrane region" description="Helical" evidence="5">
    <location>
        <begin position="87"/>
        <end position="105"/>
    </location>
</feature>
<organism evidence="7 8">
    <name type="scientific">Achromobacter piechaudii ATCC 43553</name>
    <dbReference type="NCBI Taxonomy" id="742159"/>
    <lineage>
        <taxon>Bacteria</taxon>
        <taxon>Pseudomonadati</taxon>
        <taxon>Pseudomonadota</taxon>
        <taxon>Betaproteobacteria</taxon>
        <taxon>Burkholderiales</taxon>
        <taxon>Alcaligenaceae</taxon>
        <taxon>Achromobacter</taxon>
    </lineage>
</organism>
<dbReference type="PATRIC" id="fig|742159.3.peg.572"/>
<dbReference type="InterPro" id="IPR036259">
    <property type="entry name" value="MFS_trans_sf"/>
</dbReference>
<feature type="transmembrane region" description="Helical" evidence="5">
    <location>
        <begin position="145"/>
        <end position="168"/>
    </location>
</feature>
<evidence type="ECO:0000256" key="5">
    <source>
        <dbReference type="SAM" id="Phobius"/>
    </source>
</evidence>
<proteinExistence type="predicted"/>
<dbReference type="HOGENOM" id="CLU_035018_1_0_4"/>
<feature type="transmembrane region" description="Helical" evidence="5">
    <location>
        <begin position="174"/>
        <end position="193"/>
    </location>
</feature>
<gene>
    <name evidence="7" type="ORF">HMPREF0004_5088</name>
</gene>
<feature type="compositionally biased region" description="Low complexity" evidence="4">
    <location>
        <begin position="506"/>
        <end position="536"/>
    </location>
</feature>
<evidence type="ECO:0000313" key="8">
    <source>
        <dbReference type="Proteomes" id="UP000004510"/>
    </source>
</evidence>
<feature type="transmembrane region" description="Helical" evidence="5">
    <location>
        <begin position="55"/>
        <end position="75"/>
    </location>
</feature>
<dbReference type="PROSITE" id="PS50850">
    <property type="entry name" value="MFS"/>
    <property type="match status" value="1"/>
</dbReference>
<feature type="transmembrane region" description="Helical" evidence="5">
    <location>
        <begin position="339"/>
        <end position="362"/>
    </location>
</feature>
<evidence type="ECO:0000256" key="1">
    <source>
        <dbReference type="ARBA" id="ARBA00022692"/>
    </source>
</evidence>
<dbReference type="PANTHER" id="PTHR23521">
    <property type="entry name" value="TRANSPORTER MFS SUPERFAMILY"/>
    <property type="match status" value="1"/>
</dbReference>
<feature type="transmembrane region" description="Helical" evidence="5">
    <location>
        <begin position="249"/>
        <end position="267"/>
    </location>
</feature>
<dbReference type="PANTHER" id="PTHR23521:SF3">
    <property type="entry name" value="MFS TRANSPORTER"/>
    <property type="match status" value="1"/>
</dbReference>
<feature type="domain" description="Major facilitator superfamily (MFS) profile" evidence="6">
    <location>
        <begin position="21"/>
        <end position="390"/>
    </location>
</feature>
<dbReference type="eggNOG" id="COG2814">
    <property type="taxonomic scope" value="Bacteria"/>
</dbReference>
<dbReference type="InterPro" id="IPR047200">
    <property type="entry name" value="MFS_YcaD-like"/>
</dbReference>
<evidence type="ECO:0000256" key="3">
    <source>
        <dbReference type="ARBA" id="ARBA00023136"/>
    </source>
</evidence>
<dbReference type="CDD" id="cd17477">
    <property type="entry name" value="MFS_YcaD_like"/>
    <property type="match status" value="1"/>
</dbReference>
<evidence type="ECO:0000259" key="6">
    <source>
        <dbReference type="PROSITE" id="PS50850"/>
    </source>
</evidence>
<accession>D4XHZ1</accession>
<evidence type="ECO:0000256" key="4">
    <source>
        <dbReference type="SAM" id="MobiDB-lite"/>
    </source>
</evidence>
<feature type="transmembrane region" description="Helical" evidence="5">
    <location>
        <begin position="12"/>
        <end position="35"/>
    </location>
</feature>
<dbReference type="Pfam" id="PF07690">
    <property type="entry name" value="MFS_1"/>
    <property type="match status" value="1"/>
</dbReference>
<dbReference type="InterPro" id="IPR020846">
    <property type="entry name" value="MFS_dom"/>
</dbReference>
<dbReference type="GO" id="GO:0005886">
    <property type="term" value="C:plasma membrane"/>
    <property type="evidence" value="ECO:0007669"/>
    <property type="project" value="TreeGrafter"/>
</dbReference>
<comment type="caution">
    <text evidence="7">The sequence shown here is derived from an EMBL/GenBank/DDBJ whole genome shotgun (WGS) entry which is preliminary data.</text>
</comment>
<sequence length="566" mass="59317">MQPAALMPAAVANAMLATISSFSSLYFATLLMLIGTGLFNTYMGLRLTAQSVSEVWIGALIAGYYLGLVCGARLGHKLIIRVGHIRAFVACAAIATSMILAQTLVDSMPLWLVFRLISGVVMVTEFMVIESWLNEQTENHQRGRVFSVYMVVSGLGTVLGQLALTAYATLDLRPLTLVAMCLVLCLVPIAVTARSHPPTPLPAPLDIRFFMRRVPLSMTVLFVAGNLSGAFYGLAAVYGAKHGLTTSQAAVFVAAAVTAGLLSQWPMGWLSDRINRAGLIRFNALLLVLLPTVMWGWLTLPYWALVALSCVFGILQFTLYPLGAAFANDHVESERRVSLSAVLLMTYGVGACIGPMVAGLLMSLAGPSMYYVFISACALILVWQVRPTRVTGAHQVDEAPTHFVPMPDTLQSSPAAAVLDPRVDPENDITMEMVQPDPAAAPAPPADPVIDDPALRQEWPADAAAADAAAVDAAVVNGAIDETAAVEVAAADAAAAGAAAAGAVAADATTPDVSTPDVSTPDVSTSSSTASQSAATDRSGTDAAADEGVSSSQLESPAERRRRTGT</sequence>
<keyword evidence="3 5" id="KW-0472">Membrane</keyword>
<dbReference type="Proteomes" id="UP000004510">
    <property type="component" value="Unassembled WGS sequence"/>
</dbReference>
<dbReference type="EMBL" id="ADMS01000117">
    <property type="protein sequence ID" value="EFF73643.1"/>
    <property type="molecule type" value="Genomic_DNA"/>
</dbReference>
<dbReference type="GO" id="GO:0022857">
    <property type="term" value="F:transmembrane transporter activity"/>
    <property type="evidence" value="ECO:0007669"/>
    <property type="project" value="InterPro"/>
</dbReference>
<evidence type="ECO:0000313" key="7">
    <source>
        <dbReference type="EMBL" id="EFF73643.1"/>
    </source>
</evidence>
<feature type="transmembrane region" description="Helical" evidence="5">
    <location>
        <begin position="111"/>
        <end position="133"/>
    </location>
</feature>
<feature type="transmembrane region" description="Helical" evidence="5">
    <location>
        <begin position="279"/>
        <end position="298"/>
    </location>
</feature>